<protein>
    <recommendedName>
        <fullName evidence="4">Protein ImuA</fullName>
    </recommendedName>
</protein>
<name>A0ABT6KLK2_9MICO</name>
<evidence type="ECO:0000256" key="1">
    <source>
        <dbReference type="SAM" id="MobiDB-lite"/>
    </source>
</evidence>
<dbReference type="Gene3D" id="3.40.50.300">
    <property type="entry name" value="P-loop containing nucleotide triphosphate hydrolases"/>
    <property type="match status" value="1"/>
</dbReference>
<keyword evidence="3" id="KW-1185">Reference proteome</keyword>
<dbReference type="Proteomes" id="UP001160142">
    <property type="component" value="Unassembled WGS sequence"/>
</dbReference>
<feature type="compositionally biased region" description="Low complexity" evidence="1">
    <location>
        <begin position="8"/>
        <end position="20"/>
    </location>
</feature>
<accession>A0ABT6KLK2</accession>
<evidence type="ECO:0000313" key="2">
    <source>
        <dbReference type="EMBL" id="MDH6180886.1"/>
    </source>
</evidence>
<reference evidence="2 3" key="1">
    <citation type="submission" date="2023-04" db="EMBL/GenBank/DDBJ databases">
        <title>Genome Encyclopedia of Bacteria and Archaea VI: Functional Genomics of Type Strains.</title>
        <authorList>
            <person name="Whitman W."/>
        </authorList>
    </citation>
    <scope>NUCLEOTIDE SEQUENCE [LARGE SCALE GENOMIC DNA]</scope>
    <source>
        <strain evidence="2 3">SG_E_30_P1</strain>
    </source>
</reference>
<feature type="region of interest" description="Disordered" evidence="1">
    <location>
        <begin position="1"/>
        <end position="20"/>
    </location>
</feature>
<dbReference type="InterPro" id="IPR027417">
    <property type="entry name" value="P-loop_NTPase"/>
</dbReference>
<dbReference type="EMBL" id="JARXVQ010000001">
    <property type="protein sequence ID" value="MDH6180886.1"/>
    <property type="molecule type" value="Genomic_DNA"/>
</dbReference>
<organism evidence="2 3">
    <name type="scientific">Antiquaquibacter oligotrophicus</name>
    <dbReference type="NCBI Taxonomy" id="2880260"/>
    <lineage>
        <taxon>Bacteria</taxon>
        <taxon>Bacillati</taxon>
        <taxon>Actinomycetota</taxon>
        <taxon>Actinomycetes</taxon>
        <taxon>Micrococcales</taxon>
        <taxon>Microbacteriaceae</taxon>
        <taxon>Antiquaquibacter</taxon>
    </lineage>
</organism>
<proteinExistence type="predicted"/>
<sequence length="236" mass="24852">MFEHGQVTAALASPTPSAPADTVSQLRARISSMQATKLDVRTIPTHPAIGRLLPEGGLRQGAAYSVQRSATLLMTLLAAPSAAGAWCGVVGMPEFGIEAAEQFGVDLERLVLIPRPGDQWMTVTAAMADIMGVVVTRPPARASDASVARLAARLRQRGATLLVLGPWPQGEAMFSLDDGRWHGIGQGHGHLAAREVTVTVTTRTAGRPRSARIWLPSSDATVQPLSAAPERWAATG</sequence>
<gene>
    <name evidence="2" type="ORF">M2152_001068</name>
</gene>
<comment type="caution">
    <text evidence="2">The sequence shown here is derived from an EMBL/GenBank/DDBJ whole genome shotgun (WGS) entry which is preliminary data.</text>
</comment>
<evidence type="ECO:0000313" key="3">
    <source>
        <dbReference type="Proteomes" id="UP001160142"/>
    </source>
</evidence>
<evidence type="ECO:0008006" key="4">
    <source>
        <dbReference type="Google" id="ProtNLM"/>
    </source>
</evidence>